<dbReference type="InterPro" id="IPR036291">
    <property type="entry name" value="NAD(P)-bd_dom_sf"/>
</dbReference>
<evidence type="ECO:0000256" key="1">
    <source>
        <dbReference type="ARBA" id="ARBA00006484"/>
    </source>
</evidence>
<comment type="similarity">
    <text evidence="1">Belongs to the short-chain dehydrogenases/reductases (SDR) family.</text>
</comment>
<dbReference type="PRINTS" id="PR00081">
    <property type="entry name" value="GDHRDH"/>
</dbReference>
<comment type="caution">
    <text evidence="2">The sequence shown here is derived from an EMBL/GenBank/DDBJ whole genome shotgun (WGS) entry which is preliminary data.</text>
</comment>
<proteinExistence type="inferred from homology"/>
<gene>
    <name evidence="2" type="ORF">GGD41_002447</name>
</gene>
<protein>
    <submittedName>
        <fullName evidence="2">NAD(P)-dependent dehydrogenase (Short-subunit alcohol dehydrogenase family)</fullName>
    </submittedName>
</protein>
<dbReference type="Proteomes" id="UP000572540">
    <property type="component" value="Unassembled WGS sequence"/>
</dbReference>
<evidence type="ECO:0000313" key="2">
    <source>
        <dbReference type="EMBL" id="NYH15219.1"/>
    </source>
</evidence>
<dbReference type="EMBL" id="JACCAU010000001">
    <property type="protein sequence ID" value="NYH15219.1"/>
    <property type="molecule type" value="Genomic_DNA"/>
</dbReference>
<sequence>MEYFLLDASGTVLPYFRRGHFRLTRCNVDKEHTVNIDLTGKTAIVSASTAGIGLAIATGIAAAGARTVVNGRKQDAVDRAIEAILKTAPHAQLQGFAGDLSSQAGCDALTKAVPQADILVNNLGVFGPGDIFSTPDDDWARYFEVNVMSGVRLTRHYLKGMMERKWGRVVFISSESGLNIPPDMLAYGFSKTAQLSIARGIAKQAAGSGVTVNSVLPGPTLSDGFRSMVEDTAREQGKTVEQVATEFVRAHRSSSIIQRAASTEEVANMVVYVCSPQASATTGAALRVDGGVIDTIA</sequence>
<reference evidence="2 3" key="1">
    <citation type="submission" date="2020-07" db="EMBL/GenBank/DDBJ databases">
        <title>Exploring microbial biodiversity for novel pathways involved in the catabolism of aromatic compounds derived from lignin.</title>
        <authorList>
            <person name="Elkins J."/>
        </authorList>
    </citation>
    <scope>NUCLEOTIDE SEQUENCE [LARGE SCALE GENOMIC DNA]</scope>
    <source>
        <strain evidence="2 3">H2C3B</strain>
    </source>
</reference>
<dbReference type="SUPFAM" id="SSF51735">
    <property type="entry name" value="NAD(P)-binding Rossmann-fold domains"/>
    <property type="match status" value="1"/>
</dbReference>
<evidence type="ECO:0000313" key="3">
    <source>
        <dbReference type="Proteomes" id="UP000572540"/>
    </source>
</evidence>
<dbReference type="Pfam" id="PF13561">
    <property type="entry name" value="adh_short_C2"/>
    <property type="match status" value="1"/>
</dbReference>
<dbReference type="InterPro" id="IPR050259">
    <property type="entry name" value="SDR"/>
</dbReference>
<dbReference type="InterPro" id="IPR002347">
    <property type="entry name" value="SDR_fam"/>
</dbReference>
<dbReference type="FunFam" id="3.40.50.720:FF:000084">
    <property type="entry name" value="Short-chain dehydrogenase reductase"/>
    <property type="match status" value="1"/>
</dbReference>
<accession>A0A7Y9W6S6</accession>
<dbReference type="PANTHER" id="PTHR42879">
    <property type="entry name" value="3-OXOACYL-(ACYL-CARRIER-PROTEIN) REDUCTASE"/>
    <property type="match status" value="1"/>
</dbReference>
<dbReference type="PRINTS" id="PR00080">
    <property type="entry name" value="SDRFAMILY"/>
</dbReference>
<dbReference type="AlphaFoldDB" id="A0A7Y9W6S6"/>
<name>A0A7Y9W6S6_9BURK</name>
<dbReference type="Gene3D" id="3.40.50.720">
    <property type="entry name" value="NAD(P)-binding Rossmann-like Domain"/>
    <property type="match status" value="1"/>
</dbReference>
<organism evidence="2 3">
    <name type="scientific">Paraburkholderia bryophila</name>
    <dbReference type="NCBI Taxonomy" id="420952"/>
    <lineage>
        <taxon>Bacteria</taxon>
        <taxon>Pseudomonadati</taxon>
        <taxon>Pseudomonadota</taxon>
        <taxon>Betaproteobacteria</taxon>
        <taxon>Burkholderiales</taxon>
        <taxon>Burkholderiaceae</taxon>
        <taxon>Paraburkholderia</taxon>
    </lineage>
</organism>